<sequence length="448" mass="51899">RSRGRGRKNFALNMLEPLLTEVPEEGENGTKNFEYRTWTAAWRKQFSPIKTKLISQGFNSEIVEVEDEYFPRPSYKNSEISEPCPQVKELSAQQPDLAPSPLVAKERSDSESEEEEDEEGDDDDDDEKRNSESSESESESDIEDAPVHNFEPGKFIIEVKDLSNYESYPIWKIENGKMLHKYELIIEDGKIRHRAVPTYSSWMPTLRQQFKPIRAKLISQGFNKEIVEVEEPFRPKPPNDGSLERQYEDDPLVESFNIYMRIFLSQALESNFLSIIIATNDQFFLKALQTIDSLIDMKVNEIDSKVQWNDKFKDCLKLKPVMRELDRPNLKQSCQACENASQPAIKSIHLYGQPYDLSNLGENSVDPEENANVAQEFMIGKTAAMYVGSYHSLYHFKYHIYERCLAKINIIKESGNYLDNSEVINQCLQNRAWILKLFEDLKTLLEKT</sequence>
<dbReference type="InterPro" id="IPR025451">
    <property type="entry name" value="DUF4211"/>
</dbReference>
<organism evidence="3">
    <name type="scientific">Octopus bimaculoides</name>
    <name type="common">California two-spotted octopus</name>
    <dbReference type="NCBI Taxonomy" id="37653"/>
    <lineage>
        <taxon>Eukaryota</taxon>
        <taxon>Metazoa</taxon>
        <taxon>Spiralia</taxon>
        <taxon>Lophotrochozoa</taxon>
        <taxon>Mollusca</taxon>
        <taxon>Cephalopoda</taxon>
        <taxon>Coleoidea</taxon>
        <taxon>Octopodiformes</taxon>
        <taxon>Octopoda</taxon>
        <taxon>Incirrata</taxon>
        <taxon>Octopodidae</taxon>
        <taxon>Octopus</taxon>
    </lineage>
</organism>
<dbReference type="Pfam" id="PF13926">
    <property type="entry name" value="DUF4211"/>
    <property type="match status" value="1"/>
</dbReference>
<protein>
    <recommendedName>
        <fullName evidence="2">DUF4211 domain-containing protein</fullName>
    </recommendedName>
</protein>
<name>A0A0L8GG32_OCTBM</name>
<evidence type="ECO:0000256" key="1">
    <source>
        <dbReference type="SAM" id="MobiDB-lite"/>
    </source>
</evidence>
<proteinExistence type="predicted"/>
<feature type="non-terminal residue" evidence="3">
    <location>
        <position position="1"/>
    </location>
</feature>
<feature type="region of interest" description="Disordered" evidence="1">
    <location>
        <begin position="73"/>
        <end position="148"/>
    </location>
</feature>
<accession>A0A0L8GG32</accession>
<dbReference type="GO" id="GO:0005634">
    <property type="term" value="C:nucleus"/>
    <property type="evidence" value="ECO:0007669"/>
    <property type="project" value="TreeGrafter"/>
</dbReference>
<dbReference type="EMBL" id="KQ422015">
    <property type="protein sequence ID" value="KOF75804.1"/>
    <property type="molecule type" value="Genomic_DNA"/>
</dbReference>
<evidence type="ECO:0000313" key="3">
    <source>
        <dbReference type="EMBL" id="KOF75804.1"/>
    </source>
</evidence>
<reference evidence="3" key="1">
    <citation type="submission" date="2015-07" db="EMBL/GenBank/DDBJ databases">
        <title>MeaNS - Measles Nucleotide Surveillance Program.</title>
        <authorList>
            <person name="Tran T."/>
            <person name="Druce J."/>
        </authorList>
    </citation>
    <scope>NUCLEOTIDE SEQUENCE</scope>
    <source>
        <strain evidence="3">UCB-OBI-ISO-001</strain>
        <tissue evidence="3">Gonad</tissue>
    </source>
</reference>
<dbReference type="PANTHER" id="PTHR14689:SF0">
    <property type="entry name" value="COILED-COIL DOMAIN-CONTAINING PROTEIN 82"/>
    <property type="match status" value="1"/>
</dbReference>
<dbReference type="OrthoDB" id="21499at2759"/>
<evidence type="ECO:0000259" key="2">
    <source>
        <dbReference type="Pfam" id="PF13926"/>
    </source>
</evidence>
<gene>
    <name evidence="3" type="ORF">OCBIM_22034304mg</name>
</gene>
<dbReference type="AlphaFoldDB" id="A0A0L8GG32"/>
<dbReference type="PANTHER" id="PTHR14689">
    <property type="entry name" value="PHORBOL-ESTER_DAG-TYPE DOMAIN-CONTAINING PROTEIN"/>
    <property type="match status" value="1"/>
</dbReference>
<feature type="domain" description="DUF4211" evidence="2">
    <location>
        <begin position="247"/>
        <end position="360"/>
    </location>
</feature>
<feature type="compositionally biased region" description="Acidic residues" evidence="1">
    <location>
        <begin position="111"/>
        <end position="126"/>
    </location>
</feature>
<feature type="compositionally biased region" description="Acidic residues" evidence="1">
    <location>
        <begin position="134"/>
        <end position="144"/>
    </location>
</feature>